<organism evidence="6 7">
    <name type="scientific">Legionella quinlivanii</name>
    <dbReference type="NCBI Taxonomy" id="45073"/>
    <lineage>
        <taxon>Bacteria</taxon>
        <taxon>Pseudomonadati</taxon>
        <taxon>Pseudomonadota</taxon>
        <taxon>Gammaproteobacteria</taxon>
        <taxon>Legionellales</taxon>
        <taxon>Legionellaceae</taxon>
        <taxon>Legionella</taxon>
    </lineage>
</organism>
<dbReference type="InterPro" id="IPR041585">
    <property type="entry name" value="LepB_GAP_N"/>
</dbReference>
<protein>
    <recommendedName>
        <fullName evidence="8">Effector protein B, substrate of the Dot/Icm secretion system</fullName>
    </recommendedName>
</protein>
<dbReference type="Proteomes" id="UP000249458">
    <property type="component" value="Unassembled WGS sequence"/>
</dbReference>
<evidence type="ECO:0008006" key="8">
    <source>
        <dbReference type="Google" id="ProtNLM"/>
    </source>
</evidence>
<dbReference type="AlphaFoldDB" id="A0A364LJ55"/>
<feature type="compositionally biased region" description="Low complexity" evidence="1">
    <location>
        <begin position="1118"/>
        <end position="1128"/>
    </location>
</feature>
<dbReference type="Pfam" id="PF18640">
    <property type="entry name" value="LepB_N"/>
    <property type="match status" value="1"/>
</dbReference>
<feature type="region of interest" description="Disordered" evidence="1">
    <location>
        <begin position="260"/>
        <end position="285"/>
    </location>
</feature>
<proteinExistence type="predicted"/>
<name>A0A364LJ55_9GAMM</name>
<dbReference type="Pfam" id="PF18227">
    <property type="entry name" value="LepB_GAP_C"/>
    <property type="match status" value="1"/>
</dbReference>
<feature type="compositionally biased region" description="Basic and acidic residues" evidence="1">
    <location>
        <begin position="1099"/>
        <end position="1114"/>
    </location>
</feature>
<dbReference type="Pfam" id="PF18172">
    <property type="entry name" value="LepB_GAP_N"/>
    <property type="match status" value="1"/>
</dbReference>
<dbReference type="Gene3D" id="1.25.40.830">
    <property type="match status" value="1"/>
</dbReference>
<dbReference type="InterPro" id="IPR040519">
    <property type="entry name" value="LepB_N"/>
</dbReference>
<keyword evidence="2" id="KW-0472">Membrane</keyword>
<evidence type="ECO:0000256" key="1">
    <source>
        <dbReference type="SAM" id="MobiDB-lite"/>
    </source>
</evidence>
<feature type="domain" description="LepB N-terminal" evidence="5">
    <location>
        <begin position="124"/>
        <end position="261"/>
    </location>
</feature>
<evidence type="ECO:0000256" key="2">
    <source>
        <dbReference type="SAM" id="Phobius"/>
    </source>
</evidence>
<accession>A0A364LJ55</accession>
<reference evidence="6 7" key="1">
    <citation type="submission" date="2017-02" db="EMBL/GenBank/DDBJ databases">
        <title>Legionella quilivanii strain from human: case report and whole genome sequencing analysis.</title>
        <authorList>
            <person name="Lalancette C."/>
            <person name="Leduc J.-M."/>
            <person name="Levesque S."/>
            <person name="Fournier E."/>
            <person name="Saoud J."/>
            <person name="Faucher S.P."/>
            <person name="Bernard K."/>
            <person name="Martineau C."/>
            <person name="Longtin J."/>
        </authorList>
    </citation>
    <scope>NUCLEOTIDE SEQUENCE [LARGE SCALE GENOMIC DNA]</scope>
    <source>
        <strain evidence="6 7">ID143958</strain>
    </source>
</reference>
<evidence type="ECO:0000313" key="7">
    <source>
        <dbReference type="Proteomes" id="UP000249458"/>
    </source>
</evidence>
<evidence type="ECO:0000259" key="4">
    <source>
        <dbReference type="Pfam" id="PF18227"/>
    </source>
</evidence>
<dbReference type="Gene3D" id="1.20.120.1700">
    <property type="match status" value="1"/>
</dbReference>
<keyword evidence="2" id="KW-0812">Transmembrane</keyword>
<feature type="domain" description="LepB GAP" evidence="3">
    <location>
        <begin position="392"/>
        <end position="560"/>
    </location>
</feature>
<feature type="domain" description="LepB GAP" evidence="4">
    <location>
        <begin position="573"/>
        <end position="650"/>
    </location>
</feature>
<evidence type="ECO:0000259" key="5">
    <source>
        <dbReference type="Pfam" id="PF18640"/>
    </source>
</evidence>
<dbReference type="InterPro" id="IPR040484">
    <property type="entry name" value="LepB_GAP_C"/>
</dbReference>
<keyword evidence="2" id="KW-1133">Transmembrane helix</keyword>
<feature type="region of interest" description="Disordered" evidence="1">
    <location>
        <begin position="1099"/>
        <end position="1128"/>
    </location>
</feature>
<sequence length="1128" mass="129468">MLHFNQLNLEKTGDKTGGKNKVGGFYRNTETGEEYFIKQPDDKAELLTELLAGLILQEFVKRGLVDKLHASSLICADVVQMPDGSYALIQPKVDFELLYKIINTGYRDGSDRDPRIEATNGPAYYMSLLNTSNTFGLSTTLMLSMLLGDYSVHSGNMVRMTKNIDGQVCYQYGKIDWGAAFRNYGKKENTDLIIYGYESIGAFNLKGITKAYFLNYRYIPGLFETMAERARQLNARLPQELLIDIIHTALNEIPADLLKTKKPGQPVSNDSPDIDSPLQQELPDSGEQKTLATLAKDTSISSFNALRLGDEESTRELAQEMAAIMGGRLNKMETLKTPEDTYKDKARKLFLTAPDNSMHTSIYFPQRPDPSVWEEPFPILVKEFIKWTYKDEFGQINISAIVNQLNSYIDFWAQQGELFNLWGNQESNQNIFTPYAPEIETEALRGHAYLPQYREATLLRRMAYSYLHIDEAHPLGVFITHRIALYEGAIERYVQTHPDSYWVLCQNAITEAQAIVNNLHVLQKIQSSPDAPSLNEEHLKEFKDAISKFLHHNKKLEESFQQLVPQKTDSERYSSEFFYPFKEDELKALSDDQLATICLEELNARKVSSLLTRIVSNDELYLKVQAALSKDVFTKRVDSPAGKTAELAKFYLFINTYKQFSVAETYIQKQEERLRMAEQLKKLDTNLQEEAVLLLQEADDRLLALHQLEIDFEQALEAFQSNISLSTLELLKSHYEMLPSDVKKSKEQSLEMAEKSLEQLQLETAYLLSLEKYEQNSTTEHFELLKTHYEKLKDPQQIKHQSSYQNASEKNETQVRIADCQSKLSEFEKDNTMANLNALELAFKALPAEHKPQFEADYTKALRFMNFKKLYDEIRGDEVSVQRFLNLSEPLLKRYASMDNTKKGTYQKEYEKLLEKEKQYRILVAEKVVSETTPVKEINPVLKKVFSNPDLAGDQVELQLFRQELLSDQRLWNAVKSSSTPLKPEIAADLVSLKQFHDERVLKNHKNKYGEEYTASLDRFYEQTLKTRLSDQPIKEQAEAMKKAAKKEFQPRHSTRRFIADLAMVLTTLFGGVFVGLGRKAAGKTYFFSSAEVKTTREQDFDSMLNKEQKKTEEESSETLFKKPFSGG</sequence>
<gene>
    <name evidence="6" type="ORF">B1207_07065</name>
</gene>
<evidence type="ECO:0000313" key="6">
    <source>
        <dbReference type="EMBL" id="RAP36562.1"/>
    </source>
</evidence>
<evidence type="ECO:0000259" key="3">
    <source>
        <dbReference type="Pfam" id="PF18172"/>
    </source>
</evidence>
<feature type="transmembrane region" description="Helical" evidence="2">
    <location>
        <begin position="1058"/>
        <end position="1077"/>
    </location>
</feature>
<dbReference type="RefSeq" id="WP_112219302.1">
    <property type="nucleotide sequence ID" value="NZ_MVJN01000005.1"/>
</dbReference>
<comment type="caution">
    <text evidence="6">The sequence shown here is derived from an EMBL/GenBank/DDBJ whole genome shotgun (WGS) entry which is preliminary data.</text>
</comment>
<dbReference type="EMBL" id="MVJN01000005">
    <property type="protein sequence ID" value="RAP36562.1"/>
    <property type="molecule type" value="Genomic_DNA"/>
</dbReference>